<comment type="caution">
    <text evidence="1">The sequence shown here is derived from an EMBL/GenBank/DDBJ whole genome shotgun (WGS) entry which is preliminary data.</text>
</comment>
<evidence type="ECO:0000313" key="2">
    <source>
        <dbReference type="Proteomes" id="UP000017938"/>
    </source>
</evidence>
<reference evidence="1" key="1">
    <citation type="submission" date="2012-11" db="EMBL/GenBank/DDBJ databases">
        <title>Dependencies among metagenomic species, viruses, plasmids and units of genetic variation.</title>
        <authorList>
            <person name="Nielsen H.B."/>
            <person name="Almeida M."/>
            <person name="Juncker A.S."/>
            <person name="Rasmussen S."/>
            <person name="Li J."/>
            <person name="Sunagawa S."/>
            <person name="Plichta D."/>
            <person name="Gautier L."/>
            <person name="Le Chatelier E."/>
            <person name="Peletier E."/>
            <person name="Bonde I."/>
            <person name="Nielsen T."/>
            <person name="Manichanh C."/>
            <person name="Arumugam M."/>
            <person name="Batto J."/>
            <person name="Santos M.B.Q.D."/>
            <person name="Blom N."/>
            <person name="Borruel N."/>
            <person name="Burgdorf K.S."/>
            <person name="Boumezbeur F."/>
            <person name="Casellas F."/>
            <person name="Dore J."/>
            <person name="Guarner F."/>
            <person name="Hansen T."/>
            <person name="Hildebrand F."/>
            <person name="Kaas R.S."/>
            <person name="Kennedy S."/>
            <person name="Kristiansen K."/>
            <person name="Kultima J.R."/>
            <person name="Leonard P."/>
            <person name="Levenez F."/>
            <person name="Lund O."/>
            <person name="Moumen B."/>
            <person name="Le Paslier D."/>
            <person name="Pons N."/>
            <person name="Pedersen O."/>
            <person name="Prifti E."/>
            <person name="Qin J."/>
            <person name="Raes J."/>
            <person name="Tap J."/>
            <person name="Tims S."/>
            <person name="Ussery D.W."/>
            <person name="Yamada T."/>
            <person name="MetaHit consortium"/>
            <person name="Renault P."/>
            <person name="Sicheritz-Ponten T."/>
            <person name="Bork P."/>
            <person name="Wang J."/>
            <person name="Brunak S."/>
            <person name="Ehrlich S.D."/>
        </authorList>
    </citation>
    <scope>NUCLEOTIDE SEQUENCE [LARGE SCALE GENOMIC DNA]</scope>
</reference>
<organism evidence="1 2">
    <name type="scientific">Candidatus Colimorpha enterica</name>
    <dbReference type="NCBI Taxonomy" id="3083063"/>
    <lineage>
        <taxon>Bacteria</taxon>
        <taxon>Pseudomonadati</taxon>
        <taxon>Bacteroidota</taxon>
        <taxon>Bacteroidia</taxon>
        <taxon>Bacteroidales</taxon>
        <taxon>Candidatus Colimorpha</taxon>
    </lineage>
</organism>
<dbReference type="AlphaFoldDB" id="R6TV96"/>
<gene>
    <name evidence="1" type="ORF">BN580_00407</name>
</gene>
<accession>R6TV96</accession>
<dbReference type="STRING" id="1263015.BN580_00407"/>
<evidence type="ECO:0000313" key="1">
    <source>
        <dbReference type="EMBL" id="CDC77383.1"/>
    </source>
</evidence>
<proteinExistence type="predicted"/>
<dbReference type="Proteomes" id="UP000017938">
    <property type="component" value="Unassembled WGS sequence"/>
</dbReference>
<protein>
    <submittedName>
        <fullName evidence="1">Uncharacterized protein</fullName>
    </submittedName>
</protein>
<dbReference type="EMBL" id="CBFW010000436">
    <property type="protein sequence ID" value="CDC77383.1"/>
    <property type="molecule type" value="Genomic_DNA"/>
</dbReference>
<sequence length="139" mass="16572">MKNDVKKVNEITTEMRINDLIYKIIDDELDDMIYDCDELDEEFEKLYFAKRVLSVFQNNDMPIRAAVGLLDNVDIIEALYEDKDEYIGDSDNDTDIWNYVVEHGYRHYDEIVLQGEYPEMVYLRIARCILKKGEYAYDE</sequence>
<name>R6TV96_9BACT</name>